<feature type="region of interest" description="Disordered" evidence="2">
    <location>
        <begin position="361"/>
        <end position="384"/>
    </location>
</feature>
<keyword evidence="1" id="KW-0539">Nucleus</keyword>
<protein>
    <recommendedName>
        <fullName evidence="3">HMG box domain-containing protein</fullName>
    </recommendedName>
</protein>
<evidence type="ECO:0000256" key="1">
    <source>
        <dbReference type="PROSITE-ProRule" id="PRU00267"/>
    </source>
</evidence>
<name>A0A7S4AKV2_9STRA</name>
<dbReference type="InterPro" id="IPR036910">
    <property type="entry name" value="HMG_box_dom_sf"/>
</dbReference>
<dbReference type="GO" id="GO:0005634">
    <property type="term" value="C:nucleus"/>
    <property type="evidence" value="ECO:0007669"/>
    <property type="project" value="UniProtKB-UniRule"/>
</dbReference>
<dbReference type="PROSITE" id="PS50118">
    <property type="entry name" value="HMG_BOX_2"/>
    <property type="match status" value="1"/>
</dbReference>
<dbReference type="GO" id="GO:0003677">
    <property type="term" value="F:DNA binding"/>
    <property type="evidence" value="ECO:0007669"/>
    <property type="project" value="UniProtKB-UniRule"/>
</dbReference>
<dbReference type="InterPro" id="IPR009071">
    <property type="entry name" value="HMG_box_dom"/>
</dbReference>
<evidence type="ECO:0000259" key="3">
    <source>
        <dbReference type="PROSITE" id="PS50118"/>
    </source>
</evidence>
<feature type="domain" description="HMG box" evidence="3">
    <location>
        <begin position="113"/>
        <end position="244"/>
    </location>
</feature>
<dbReference type="SUPFAM" id="SSF47095">
    <property type="entry name" value="HMG-box"/>
    <property type="match status" value="1"/>
</dbReference>
<keyword evidence="1" id="KW-0238">DNA-binding</keyword>
<dbReference type="AlphaFoldDB" id="A0A7S4AKV2"/>
<dbReference type="Gene3D" id="1.10.30.10">
    <property type="entry name" value="High mobility group box domain"/>
    <property type="match status" value="1"/>
</dbReference>
<sequence length="542" mass="60257">MVVIENDNGIVVNKISNKIEDIVPDISSDDDGDDDTNHNDANSVISNELNTNSCVGNVGSSSKGASAIASVSMCASNNDKKKNTTKSSSTMRQTKKDQKPRKRRGWKKPKDKPKRPLSAYNIFFKYTRCRILQGLSEEMTLQETSASIQYIVTNYSKTDGTACRKKQKKHGQISFGDLARCIADKWKAIGGSNAGSGSTDTNNANTNANTNTYNSISIKQQKALFHHYAALDMKRYRKEVSIWKASKELANLNTDVADVNAVNDNVALASIKSFDNAIAYATVGGVDAHNPLPPLVSLCQQKRRAEFGSSGSSDEQRQHQQQWNNANANTMQNGNSTSTTHYPRCDSLGLEATSIALNNGINSSSSNNNKSNSNNFVGVDSEQQDRTKQQLLQWYQQQSQWHLPMQPRHQQLLQQQQVGCYSTNSRSTHRGFPNTAVPAATTNTTDHYCEQEQQDQEEEQEQRLQYRPFYGFDTSFNDFGDDTMEAVDAFELNPVPLDEVFHYDTAETRRNELISDLRHLLVSKKIGTSSSMLAANIITTTV</sequence>
<proteinExistence type="predicted"/>
<dbReference type="EMBL" id="HBIX01016328">
    <property type="protein sequence ID" value="CAE0719064.1"/>
    <property type="molecule type" value="Transcribed_RNA"/>
</dbReference>
<accession>A0A7S4AKV2</accession>
<feature type="compositionally biased region" description="Low complexity" evidence="2">
    <location>
        <begin position="361"/>
        <end position="375"/>
    </location>
</feature>
<feature type="compositionally biased region" description="Basic residues" evidence="2">
    <location>
        <begin position="98"/>
        <end position="114"/>
    </location>
</feature>
<feature type="region of interest" description="Disordered" evidence="2">
    <location>
        <begin position="23"/>
        <end position="44"/>
    </location>
</feature>
<feature type="DNA-binding region" description="HMG box" evidence="1">
    <location>
        <begin position="113"/>
        <end position="244"/>
    </location>
</feature>
<evidence type="ECO:0000313" key="4">
    <source>
        <dbReference type="EMBL" id="CAE0719064.1"/>
    </source>
</evidence>
<evidence type="ECO:0000256" key="2">
    <source>
        <dbReference type="SAM" id="MobiDB-lite"/>
    </source>
</evidence>
<organism evidence="4">
    <name type="scientific">Pseudo-nitzschia australis</name>
    <dbReference type="NCBI Taxonomy" id="44445"/>
    <lineage>
        <taxon>Eukaryota</taxon>
        <taxon>Sar</taxon>
        <taxon>Stramenopiles</taxon>
        <taxon>Ochrophyta</taxon>
        <taxon>Bacillariophyta</taxon>
        <taxon>Bacillariophyceae</taxon>
        <taxon>Bacillariophycidae</taxon>
        <taxon>Bacillariales</taxon>
        <taxon>Bacillariaceae</taxon>
        <taxon>Pseudo-nitzschia</taxon>
    </lineage>
</organism>
<feature type="region of interest" description="Disordered" evidence="2">
    <location>
        <begin position="77"/>
        <end position="114"/>
    </location>
</feature>
<reference evidence="4" key="1">
    <citation type="submission" date="2021-01" db="EMBL/GenBank/DDBJ databases">
        <authorList>
            <person name="Corre E."/>
            <person name="Pelletier E."/>
            <person name="Niang G."/>
            <person name="Scheremetjew M."/>
            <person name="Finn R."/>
            <person name="Kale V."/>
            <person name="Holt S."/>
            <person name="Cochrane G."/>
            <person name="Meng A."/>
            <person name="Brown T."/>
            <person name="Cohen L."/>
        </authorList>
    </citation>
    <scope>NUCLEOTIDE SEQUENCE</scope>
    <source>
        <strain evidence="4">10249 10 AB</strain>
    </source>
</reference>
<gene>
    <name evidence="4" type="ORF">PAUS00366_LOCUS11818</name>
</gene>